<feature type="transmembrane region" description="Helical" evidence="6">
    <location>
        <begin position="6"/>
        <end position="29"/>
    </location>
</feature>
<evidence type="ECO:0000256" key="2">
    <source>
        <dbReference type="ARBA" id="ARBA00022475"/>
    </source>
</evidence>
<comment type="subcellular location">
    <subcellularLocation>
        <location evidence="1">Cell membrane</location>
        <topology evidence="1">Multi-pass membrane protein</topology>
    </subcellularLocation>
</comment>
<feature type="transmembrane region" description="Helical" evidence="6">
    <location>
        <begin position="41"/>
        <end position="69"/>
    </location>
</feature>
<protein>
    <submittedName>
        <fullName evidence="7">RhtB family transporter</fullName>
    </submittedName>
</protein>
<evidence type="ECO:0000256" key="4">
    <source>
        <dbReference type="ARBA" id="ARBA00022989"/>
    </source>
</evidence>
<feature type="transmembrane region" description="Helical" evidence="6">
    <location>
        <begin position="75"/>
        <end position="93"/>
    </location>
</feature>
<dbReference type="AlphaFoldDB" id="A0A402BK60"/>
<keyword evidence="5 6" id="KW-0472">Membrane</keyword>
<evidence type="ECO:0000313" key="7">
    <source>
        <dbReference type="EMBL" id="GCE31747.1"/>
    </source>
</evidence>
<keyword evidence="4 6" id="KW-1133">Transmembrane helix</keyword>
<dbReference type="PANTHER" id="PTHR30086">
    <property type="entry name" value="ARGININE EXPORTER PROTEIN ARGO"/>
    <property type="match status" value="1"/>
</dbReference>
<feature type="transmembrane region" description="Helical" evidence="6">
    <location>
        <begin position="113"/>
        <end position="133"/>
    </location>
</feature>
<dbReference type="InterPro" id="IPR001123">
    <property type="entry name" value="LeuE-type"/>
</dbReference>
<dbReference type="PANTHER" id="PTHR30086:SF20">
    <property type="entry name" value="ARGININE EXPORTER PROTEIN ARGO-RELATED"/>
    <property type="match status" value="1"/>
</dbReference>
<gene>
    <name evidence="7" type="ORF">KDA_72310</name>
</gene>
<dbReference type="PIRSF" id="PIRSF006324">
    <property type="entry name" value="LeuE"/>
    <property type="match status" value="1"/>
</dbReference>
<dbReference type="EMBL" id="BIFT01000002">
    <property type="protein sequence ID" value="GCE31747.1"/>
    <property type="molecule type" value="Genomic_DNA"/>
</dbReference>
<dbReference type="OrthoDB" id="9784202at2"/>
<feature type="transmembrane region" description="Helical" evidence="6">
    <location>
        <begin position="145"/>
        <end position="178"/>
    </location>
</feature>
<evidence type="ECO:0000256" key="5">
    <source>
        <dbReference type="ARBA" id="ARBA00023136"/>
    </source>
</evidence>
<dbReference type="GO" id="GO:0005886">
    <property type="term" value="C:plasma membrane"/>
    <property type="evidence" value="ECO:0007669"/>
    <property type="project" value="UniProtKB-SubCell"/>
</dbReference>
<accession>A0A402BK60</accession>
<evidence type="ECO:0000256" key="6">
    <source>
        <dbReference type="SAM" id="Phobius"/>
    </source>
</evidence>
<organism evidence="7 8">
    <name type="scientific">Dictyobacter alpinus</name>
    <dbReference type="NCBI Taxonomy" id="2014873"/>
    <lineage>
        <taxon>Bacteria</taxon>
        <taxon>Bacillati</taxon>
        <taxon>Chloroflexota</taxon>
        <taxon>Ktedonobacteria</taxon>
        <taxon>Ktedonobacterales</taxon>
        <taxon>Dictyobacteraceae</taxon>
        <taxon>Dictyobacter</taxon>
    </lineage>
</organism>
<keyword evidence="8" id="KW-1185">Reference proteome</keyword>
<dbReference type="Proteomes" id="UP000287171">
    <property type="component" value="Unassembled WGS sequence"/>
</dbReference>
<sequence length="209" mass="22240">MPTLTNIFLLFIATILICIVPGPDMLYILARSTSQGRSAGVVSCVGIASGGVIQTTAVALGLSGLFLVVPFAYDVIKYAGAVYLVYLGIRTILSRKELLAASTGQKKGFAPVFFQGMATTLLNPKIAFFYLAFLPQFVNQSQGHVPVQLLILGLIFNITSLAIDTSIAVLASFLGLWLKGHAGAQKLISWLTGGVFVGLGIRLAFSQRQ</sequence>
<name>A0A402BK60_9CHLR</name>
<dbReference type="GO" id="GO:0015171">
    <property type="term" value="F:amino acid transmembrane transporter activity"/>
    <property type="evidence" value="ECO:0007669"/>
    <property type="project" value="TreeGrafter"/>
</dbReference>
<dbReference type="Pfam" id="PF01810">
    <property type="entry name" value="LysE"/>
    <property type="match status" value="1"/>
</dbReference>
<dbReference type="RefSeq" id="WP_126631680.1">
    <property type="nucleotide sequence ID" value="NZ_BIFT01000002.1"/>
</dbReference>
<comment type="caution">
    <text evidence="7">The sequence shown here is derived from an EMBL/GenBank/DDBJ whole genome shotgun (WGS) entry which is preliminary data.</text>
</comment>
<keyword evidence="3 6" id="KW-0812">Transmembrane</keyword>
<proteinExistence type="predicted"/>
<evidence type="ECO:0000313" key="8">
    <source>
        <dbReference type="Proteomes" id="UP000287171"/>
    </source>
</evidence>
<evidence type="ECO:0000256" key="1">
    <source>
        <dbReference type="ARBA" id="ARBA00004651"/>
    </source>
</evidence>
<reference evidence="8" key="1">
    <citation type="submission" date="2018-12" db="EMBL/GenBank/DDBJ databases">
        <title>Tengunoibacter tsumagoiensis gen. nov., sp. nov., Dictyobacter kobayashii sp. nov., D. alpinus sp. nov., and D. joshuensis sp. nov. and description of Dictyobacteraceae fam. nov. within the order Ktedonobacterales isolated from Tengu-no-mugimeshi.</title>
        <authorList>
            <person name="Wang C.M."/>
            <person name="Zheng Y."/>
            <person name="Sakai Y."/>
            <person name="Toyoda A."/>
            <person name="Minakuchi Y."/>
            <person name="Abe K."/>
            <person name="Yokota A."/>
            <person name="Yabe S."/>
        </authorList>
    </citation>
    <scope>NUCLEOTIDE SEQUENCE [LARGE SCALE GENOMIC DNA]</scope>
    <source>
        <strain evidence="8">Uno16</strain>
    </source>
</reference>
<keyword evidence="2" id="KW-1003">Cell membrane</keyword>
<evidence type="ECO:0000256" key="3">
    <source>
        <dbReference type="ARBA" id="ARBA00022692"/>
    </source>
</evidence>
<feature type="transmembrane region" description="Helical" evidence="6">
    <location>
        <begin position="187"/>
        <end position="205"/>
    </location>
</feature>